<evidence type="ECO:0000313" key="3">
    <source>
        <dbReference type="EMBL" id="WAZ72440.1"/>
    </source>
</evidence>
<geneLocation type="plasmid" evidence="3 4">
    <name>pZSt-lp66</name>
</geneLocation>
<name>A0A5P8AXH5_9SPIR</name>
<dbReference type="RefSeq" id="WP_152301281.1">
    <property type="nucleotide sequence ID" value="NZ_CP044665.1"/>
</dbReference>
<evidence type="ECO:0000313" key="2">
    <source>
        <dbReference type="EMBL" id="QFP48739.1"/>
    </source>
</evidence>
<reference evidence="3" key="2">
    <citation type="submission" date="2022-12" db="EMBL/GenBank/DDBJ databases">
        <title>B. miyamotoi WGS.</title>
        <authorList>
            <person name="Gabriele M."/>
            <person name="Kuleshov K.V."/>
            <person name="Hepner S."/>
            <person name="Hoornstra D."/>
            <person name="Hovius J.W."/>
            <person name="Platonov A.E."/>
            <person name="Fingerle V."/>
            <person name="Strube C."/>
        </authorList>
    </citation>
    <scope>NUCLEOTIDE SEQUENCE</scope>
    <source>
        <strain evidence="3">ZStruIII14-9</strain>
        <plasmid evidence="3">pZSt-lp66</plasmid>
    </source>
</reference>
<dbReference type="AlphaFoldDB" id="A0A5P8AXH5"/>
<keyword evidence="2" id="KW-0614">Plasmid</keyword>
<dbReference type="PROSITE" id="PS51257">
    <property type="entry name" value="PROKAR_LIPOPROTEIN"/>
    <property type="match status" value="1"/>
</dbReference>
<evidence type="ECO:0000313" key="1">
    <source>
        <dbReference type="EMBL" id="QFP42613.1"/>
    </source>
</evidence>
<protein>
    <submittedName>
        <fullName evidence="2">Mlp family lipoprotein</fullName>
    </submittedName>
</protein>
<dbReference type="EMBL" id="CP044665">
    <property type="protein sequence ID" value="QFP42613.1"/>
    <property type="molecule type" value="Genomic_DNA"/>
</dbReference>
<dbReference type="EMBL" id="CP044820">
    <property type="protein sequence ID" value="QFP48739.1"/>
    <property type="molecule type" value="Genomic_DNA"/>
</dbReference>
<organism evidence="2">
    <name type="scientific">Borrelia miyamotoi</name>
    <dbReference type="NCBI Taxonomy" id="47466"/>
    <lineage>
        <taxon>Bacteria</taxon>
        <taxon>Pseudomonadati</taxon>
        <taxon>Spirochaetota</taxon>
        <taxon>Spirochaetia</taxon>
        <taxon>Spirochaetales</taxon>
        <taxon>Borreliaceae</taxon>
        <taxon>Borrelia</taxon>
    </lineage>
</organism>
<gene>
    <name evidence="1" type="ORF">F9Y90_05870</name>
    <name evidence="2" type="ORF">F9Y91_05905</name>
    <name evidence="3" type="ORF">O5404_05300</name>
</gene>
<geneLocation type="plasmid" evidence="2">
    <name>unnamed</name>
</geneLocation>
<reference evidence="2" key="1">
    <citation type="submission" date="2019-10" db="EMBL/GenBank/DDBJ databases">
        <title>Whole genome sequencing of Borrelia miyamotoi strains isolated in Europe.</title>
        <authorList>
            <person name="Sprong H."/>
            <person name="Azagi T."/>
            <person name="Kuleshov K.V."/>
            <person name="Platonov A.E."/>
            <person name="Hoornstra D."/>
            <person name="Hovius J.W."/>
        </authorList>
    </citation>
    <scope>NUCLEOTIDE SEQUENCE</scope>
    <source>
        <strain evidence="2">NL-IR-1</strain>
        <strain evidence="1">NL-IR-2</strain>
        <plasmid evidence="2">unnamed</plasmid>
    </source>
</reference>
<proteinExistence type="predicted"/>
<dbReference type="EMBL" id="CP114723">
    <property type="protein sequence ID" value="WAZ72440.1"/>
    <property type="molecule type" value="Genomic_DNA"/>
</dbReference>
<evidence type="ECO:0000313" key="4">
    <source>
        <dbReference type="Proteomes" id="UP001164513"/>
    </source>
</evidence>
<sequence>MNKYICCLILCSTLLLYSCGDKNPIPKGNNLTNGFNTTLSADEQQKVDTLIYVFKKIIENDYQLNMEQKEKYKMFEIWLLKDTQKQKALADHFQYVYYILDQKTKPQQASNIPTKQIIVNTIDCVASNQCDGRNDVYSYHRDDSMTDGEKIERFFRNLLHNILNKLKKSNNNINTYEEVFKYLRSEFVSPNNAIIQGLSTNEEFNKMRFNNHQIKAINFLQESISMGRGLYNPIYISFIVLSNSTVKPALDYIYNELLKCNENQQSINDFNNALQNYFISLPLNKINDETIKQLPNKVTIKCEMLIK</sequence>
<dbReference type="Proteomes" id="UP001164513">
    <property type="component" value="Plasmid pZSt-lp66"/>
</dbReference>
<keyword evidence="2" id="KW-0449">Lipoprotein</keyword>
<accession>A0A5P8AXH5</accession>